<proteinExistence type="predicted"/>
<evidence type="ECO:0000313" key="2">
    <source>
        <dbReference type="Proteomes" id="UP000012149"/>
    </source>
</evidence>
<dbReference type="Proteomes" id="UP000012149">
    <property type="component" value="Unassembled WGS sequence"/>
</dbReference>
<sequence length="68" mass="7867">MKIYTSYFGNVRNLPEKIVPISIARSSRFWNGLKYLPLAPDKETLKMPLGEYTNRSIQSFPNSRLSKC</sequence>
<reference evidence="1 2" key="1">
    <citation type="submission" date="2013-01" db="EMBL/GenBank/DDBJ databases">
        <authorList>
            <person name="Harkins D.M."/>
            <person name="Durkin A.S."/>
            <person name="Brinkac L.M."/>
            <person name="Haft D.H."/>
            <person name="Selengut J.D."/>
            <person name="Sanka R."/>
            <person name="DePew J."/>
            <person name="Purushe J."/>
            <person name="Matthias M.A."/>
            <person name="Vinetz J.M."/>
            <person name="Sutton G.G."/>
            <person name="Nierman W.C."/>
            <person name="Fouts D.E."/>
        </authorList>
    </citation>
    <scope>NUCLEOTIDE SEQUENCE [LARGE SCALE GENOMIC DNA]</scope>
    <source>
        <strain evidence="1 2">CBC1416</strain>
    </source>
</reference>
<dbReference type="AlphaFoldDB" id="M6VME9"/>
<dbReference type="EMBL" id="AKWE02000177">
    <property type="protein sequence ID" value="EMO56301.1"/>
    <property type="molecule type" value="Genomic_DNA"/>
</dbReference>
<protein>
    <submittedName>
        <fullName evidence="1">Uncharacterized protein</fullName>
    </submittedName>
</protein>
<accession>M6VME9</accession>
<organism evidence="1 2">
    <name type="scientific">Leptospira santarosai str. CBC1416</name>
    <dbReference type="NCBI Taxonomy" id="1193059"/>
    <lineage>
        <taxon>Bacteria</taxon>
        <taxon>Pseudomonadati</taxon>
        <taxon>Spirochaetota</taxon>
        <taxon>Spirochaetia</taxon>
        <taxon>Leptospirales</taxon>
        <taxon>Leptospiraceae</taxon>
        <taxon>Leptospira</taxon>
    </lineage>
</organism>
<name>M6VME9_9LEPT</name>
<evidence type="ECO:0000313" key="1">
    <source>
        <dbReference type="EMBL" id="EMO56301.1"/>
    </source>
</evidence>
<comment type="caution">
    <text evidence="1">The sequence shown here is derived from an EMBL/GenBank/DDBJ whole genome shotgun (WGS) entry which is preliminary data.</text>
</comment>
<gene>
    <name evidence="1" type="ORF">LEP1GSC161_0086</name>
</gene>